<keyword evidence="4 5" id="KW-0418">Kinase</keyword>
<evidence type="ECO:0000256" key="2">
    <source>
        <dbReference type="ARBA" id="ARBA00022741"/>
    </source>
</evidence>
<keyword evidence="4" id="KW-0119">Carbohydrate metabolism</keyword>
<keyword evidence="6" id="KW-1185">Reference proteome</keyword>
<feature type="binding site" evidence="4">
    <location>
        <begin position="13"/>
        <end position="20"/>
    </location>
    <ligand>
        <name>ATP</name>
        <dbReference type="ChEBI" id="CHEBI:30616"/>
    </ligand>
</feature>
<dbReference type="Proteomes" id="UP001213691">
    <property type="component" value="Unassembled WGS sequence"/>
</dbReference>
<dbReference type="PANTHER" id="PTHR30605:SF0">
    <property type="entry name" value="ANHYDRO-N-ACETYLMURAMIC ACID KINASE"/>
    <property type="match status" value="1"/>
</dbReference>
<reference evidence="5 6" key="1">
    <citation type="submission" date="2023-02" db="EMBL/GenBank/DDBJ databases">
        <title>Genome sequence of Shewanella metallivivens ER-Te-42B-Light, sp. nov., enriched from sulfide tube worms (Riftia pachyptila) isolated from Explorer Ridge in the Pacific Ocean.</title>
        <authorList>
            <person name="Maltman C."/>
            <person name="Kuzyk S.B."/>
            <person name="Kyndt J.A."/>
            <person name="Yurkov V."/>
        </authorList>
    </citation>
    <scope>NUCLEOTIDE SEQUENCE [LARGE SCALE GENOMIC DNA]</scope>
    <source>
        <strain evidence="5 6">ER-Te-42B-Light</strain>
    </source>
</reference>
<evidence type="ECO:0000256" key="3">
    <source>
        <dbReference type="ARBA" id="ARBA00022840"/>
    </source>
</evidence>
<dbReference type="NCBIfam" id="NF007148">
    <property type="entry name" value="PRK09585.3-2"/>
    <property type="match status" value="1"/>
</dbReference>
<keyword evidence="2 4" id="KW-0547">Nucleotide-binding</keyword>
<dbReference type="PANTHER" id="PTHR30605">
    <property type="entry name" value="ANHYDRO-N-ACETYLMURAMIC ACID KINASE"/>
    <property type="match status" value="1"/>
</dbReference>
<comment type="function">
    <text evidence="4">Catalyzes the specific phosphorylation of 1,6-anhydro-N-acetylmuramic acid (anhMurNAc) with the simultaneous cleavage of the 1,6-anhydro ring, generating MurNAc-6-P. Is required for the utilization of anhMurNAc either imported from the medium or derived from its own cell wall murein, and thus plays a role in cell wall recycling.</text>
</comment>
<evidence type="ECO:0000313" key="5">
    <source>
        <dbReference type="EMBL" id="MDD8059476.1"/>
    </source>
</evidence>
<dbReference type="EMBL" id="JAQQPZ010000006">
    <property type="protein sequence ID" value="MDD8059476.1"/>
    <property type="molecule type" value="Genomic_DNA"/>
</dbReference>
<evidence type="ECO:0000256" key="1">
    <source>
        <dbReference type="ARBA" id="ARBA00022679"/>
    </source>
</evidence>
<dbReference type="RefSeq" id="WP_238102594.1">
    <property type="nucleotide sequence ID" value="NZ_JAQQPZ010000006.1"/>
</dbReference>
<dbReference type="Gene3D" id="3.30.420.40">
    <property type="match status" value="2"/>
</dbReference>
<dbReference type="NCBIfam" id="NF007139">
    <property type="entry name" value="PRK09585.1-3"/>
    <property type="match status" value="1"/>
</dbReference>
<comment type="pathway">
    <text evidence="4">Amino-sugar metabolism; 1,6-anhydro-N-acetylmuramate degradation.</text>
</comment>
<dbReference type="CDD" id="cd24050">
    <property type="entry name" value="ASKHA_NBD_ANMK"/>
    <property type="match status" value="1"/>
</dbReference>
<dbReference type="EC" id="2.7.1.170" evidence="4"/>
<keyword evidence="1 4" id="KW-0808">Transferase</keyword>
<proteinExistence type="inferred from homology"/>
<accession>A0ABT5TPY1</accession>
<evidence type="ECO:0000313" key="6">
    <source>
        <dbReference type="Proteomes" id="UP001213691"/>
    </source>
</evidence>
<comment type="similarity">
    <text evidence="4">Belongs to the anhydro-N-acetylmuramic acid kinase family.</text>
</comment>
<gene>
    <name evidence="4" type="primary">anmK</name>
    <name evidence="5" type="ORF">PQR79_10210</name>
</gene>
<keyword evidence="3 4" id="KW-0067">ATP-binding</keyword>
<dbReference type="Pfam" id="PF03702">
    <property type="entry name" value="AnmK"/>
    <property type="match status" value="1"/>
</dbReference>
<sequence length="371" mass="40195">MSKPEYFIGLMSGTSMDGVDAVLVDFETEQPKLIASHTEAIPSHLLKGLQRLCQAATDDEINRLGRLDRSVGKLFAKAVNNLLAKTDITPEQIIAIGSHGQTVRHMPNLEMGFTLQIGDPNTIAVETNIDVIADFRRKDVALGGQGAPLVPAFHQQVFAKRGHTRVILNIGGIANITYLPGNSDDVLGFDTGPGNTLIDYFVNQSLGQPFDENGAWAASGKTHPAFLEQLLSHSYFALAAPKSTGRELFNQAWLEQQLADYSHLDQEDIQSTLLDLTCHSIANDINKLSATGELFICGGGALNSELVRRLTPLVAGYKVDTTGRLGVDAKWVEGIAFAWLAMRHHYDLPANLPAVTGASRQAVLGGRFKAR</sequence>
<evidence type="ECO:0000256" key="4">
    <source>
        <dbReference type="HAMAP-Rule" id="MF_01270"/>
    </source>
</evidence>
<comment type="catalytic activity">
    <reaction evidence="4">
        <text>1,6-anhydro-N-acetyl-beta-muramate + ATP + H2O = N-acetyl-D-muramate 6-phosphate + ADP + H(+)</text>
        <dbReference type="Rhea" id="RHEA:24952"/>
        <dbReference type="ChEBI" id="CHEBI:15377"/>
        <dbReference type="ChEBI" id="CHEBI:15378"/>
        <dbReference type="ChEBI" id="CHEBI:30616"/>
        <dbReference type="ChEBI" id="CHEBI:58690"/>
        <dbReference type="ChEBI" id="CHEBI:58722"/>
        <dbReference type="ChEBI" id="CHEBI:456216"/>
        <dbReference type="EC" id="2.7.1.170"/>
    </reaction>
</comment>
<dbReference type="GO" id="GO:0016301">
    <property type="term" value="F:kinase activity"/>
    <property type="evidence" value="ECO:0007669"/>
    <property type="project" value="UniProtKB-KW"/>
</dbReference>
<comment type="pathway">
    <text evidence="4">Cell wall biogenesis; peptidoglycan recycling.</text>
</comment>
<comment type="caution">
    <text evidence="5">The sequence shown here is derived from an EMBL/GenBank/DDBJ whole genome shotgun (WGS) entry which is preliminary data.</text>
</comment>
<protein>
    <recommendedName>
        <fullName evidence="4">Anhydro-N-acetylmuramic acid kinase</fullName>
        <ecNumber evidence="4">2.7.1.170</ecNumber>
    </recommendedName>
    <alternativeName>
        <fullName evidence="4">AnhMurNAc kinase</fullName>
    </alternativeName>
</protein>
<dbReference type="InterPro" id="IPR005338">
    <property type="entry name" value="Anhydro_N_Ac-Mur_kinase"/>
</dbReference>
<dbReference type="InterPro" id="IPR043129">
    <property type="entry name" value="ATPase_NBD"/>
</dbReference>
<dbReference type="HAMAP" id="MF_01270">
    <property type="entry name" value="AnhMurNAc_kinase"/>
    <property type="match status" value="1"/>
</dbReference>
<dbReference type="SUPFAM" id="SSF53067">
    <property type="entry name" value="Actin-like ATPase domain"/>
    <property type="match status" value="1"/>
</dbReference>
<name>A0ABT5TPY1_9GAMM</name>
<organism evidence="5 6">
    <name type="scientific">Shewanella metallivivens</name>
    <dbReference type="NCBI Taxonomy" id="2872342"/>
    <lineage>
        <taxon>Bacteria</taxon>
        <taxon>Pseudomonadati</taxon>
        <taxon>Pseudomonadota</taxon>
        <taxon>Gammaproteobacteria</taxon>
        <taxon>Alteromonadales</taxon>
        <taxon>Shewanellaceae</taxon>
        <taxon>Shewanella</taxon>
    </lineage>
</organism>